<evidence type="ECO:0000256" key="1">
    <source>
        <dbReference type="ARBA" id="ARBA00004606"/>
    </source>
</evidence>
<evidence type="ECO:0000259" key="13">
    <source>
        <dbReference type="Pfam" id="PF02709"/>
    </source>
</evidence>
<evidence type="ECO:0000259" key="12">
    <source>
        <dbReference type="Pfam" id="PF01757"/>
    </source>
</evidence>
<dbReference type="CDD" id="cd00899">
    <property type="entry name" value="b4GalT"/>
    <property type="match status" value="1"/>
</dbReference>
<dbReference type="GO" id="GO:0008378">
    <property type="term" value="F:galactosyltransferase activity"/>
    <property type="evidence" value="ECO:0007669"/>
    <property type="project" value="TreeGrafter"/>
</dbReference>
<comment type="caution">
    <text evidence="11">Lacks conserved residue(s) required for the propagation of feature annotation.</text>
</comment>
<dbReference type="SUPFAM" id="SSF53448">
    <property type="entry name" value="Nucleotide-diphospho-sugar transferases"/>
    <property type="match status" value="1"/>
</dbReference>
<keyword evidence="6 11" id="KW-0812">Transmembrane</keyword>
<name>A0AA39H704_9BILA</name>
<evidence type="ECO:0000256" key="3">
    <source>
        <dbReference type="ARBA" id="ARBA00005735"/>
    </source>
</evidence>
<dbReference type="Gene3D" id="3.90.550.10">
    <property type="entry name" value="Spore Coat Polysaccharide Biosynthesis Protein SpsA, Chain A"/>
    <property type="match status" value="1"/>
</dbReference>
<gene>
    <name evidence="15" type="ORF">QR680_015232</name>
</gene>
<keyword evidence="9 11" id="KW-0472">Membrane</keyword>
<keyword evidence="4 11" id="KW-0328">Glycosyltransferase</keyword>
<comment type="pathway">
    <text evidence="2 11">Protein modification; protein glycosylation.</text>
</comment>
<dbReference type="PANTHER" id="PTHR19300:SF57">
    <property type="entry name" value="BETA-1,4-N-ACETYLGALACTOSAMINYLTRANSFERASE"/>
    <property type="match status" value="1"/>
</dbReference>
<dbReference type="InterPro" id="IPR027791">
    <property type="entry name" value="Galactosyl_T_C"/>
</dbReference>
<organism evidence="15 16">
    <name type="scientific">Steinernema hermaphroditum</name>
    <dbReference type="NCBI Taxonomy" id="289476"/>
    <lineage>
        <taxon>Eukaryota</taxon>
        <taxon>Metazoa</taxon>
        <taxon>Ecdysozoa</taxon>
        <taxon>Nematoda</taxon>
        <taxon>Chromadorea</taxon>
        <taxon>Rhabditida</taxon>
        <taxon>Tylenchina</taxon>
        <taxon>Panagrolaimomorpha</taxon>
        <taxon>Strongyloidoidea</taxon>
        <taxon>Steinernematidae</taxon>
        <taxon>Steinernema</taxon>
    </lineage>
</organism>
<feature type="domain" description="Acyltransferase 3" evidence="12">
    <location>
        <begin position="291"/>
        <end position="426"/>
    </location>
</feature>
<keyword evidence="16" id="KW-1185">Reference proteome</keyword>
<keyword evidence="7 11" id="KW-0735">Signal-anchor</keyword>
<comment type="similarity">
    <text evidence="3 11">Belongs to the glycosyltransferase 7 family.</text>
</comment>
<protein>
    <recommendedName>
        <fullName evidence="11">Beta-1,4-N-acetylgalactosaminyltransferase</fullName>
        <ecNumber evidence="11">2.4.1.-</ecNumber>
    </recommendedName>
    <alternativeName>
        <fullName evidence="11">Beta-4-GalNAcT</fullName>
    </alternativeName>
</protein>
<feature type="domain" description="Galactosyltransferase C-terminal" evidence="13">
    <location>
        <begin position="167"/>
        <end position="243"/>
    </location>
</feature>
<evidence type="ECO:0000256" key="9">
    <source>
        <dbReference type="ARBA" id="ARBA00023136"/>
    </source>
</evidence>
<evidence type="ECO:0000256" key="10">
    <source>
        <dbReference type="ARBA" id="ARBA00023180"/>
    </source>
</evidence>
<feature type="transmembrane region" description="Helical" evidence="11">
    <location>
        <begin position="318"/>
        <end position="335"/>
    </location>
</feature>
<sequence>MEAVLNGIDHSEKQTAQLKLNDTVSDNITWCPKTPPDLEGRIQVHSDLLQLSEIEKLYPSLEFGGHGRPATCRARHRVAIIVPYRNRQEQLSVFLRNMHAFLSKQQLDYAIFIVEQTSGDTFNRAKLMNIGFVEAMKTYDWQCFVFHDVDLLPEDDRNLYWCPKQPRHMSVAVDKFDYKLPYSTIFGGVTALTRTHMKKMHGFPNEYWGWGGEDDDIFQRLVLAGHQVSRYPAEIARYKMIKHSRERGNSVNGCRHQLLERTKKLWRTDGLSSLYYKRISLTRSVRMKREDLQGIRGYSIILVLLFHLFPFIFANGYIGVDIFFVLSGYLMTMIYKKKVPDYRGFLTFYRKRLLRLLPVYSLVIFLTLALGSFMLIRIDYEHFLEEALAALALATNIRNHNDGLGYFDRLTYYSFFLHTWSLAVEMASWGYAGHYNLNWTVIHSWTDG</sequence>
<comment type="subcellular location">
    <subcellularLocation>
        <location evidence="1 11">Membrane</location>
        <topology evidence="1 11">Single-pass type II membrane protein</topology>
    </subcellularLocation>
</comment>
<dbReference type="GO" id="GO:0046872">
    <property type="term" value="F:metal ion binding"/>
    <property type="evidence" value="ECO:0007669"/>
    <property type="project" value="UniProtKB-UniRule"/>
</dbReference>
<dbReference type="PANTHER" id="PTHR19300">
    <property type="entry name" value="BETA-1,4-GALACTOSYLTRANSFERASE"/>
    <property type="match status" value="1"/>
</dbReference>
<evidence type="ECO:0000256" key="5">
    <source>
        <dbReference type="ARBA" id="ARBA00022679"/>
    </source>
</evidence>
<keyword evidence="11" id="KW-0464">Manganese</keyword>
<dbReference type="InterPro" id="IPR027995">
    <property type="entry name" value="Galactosyl_T_N"/>
</dbReference>
<dbReference type="Pfam" id="PF02709">
    <property type="entry name" value="Glyco_transf_7C"/>
    <property type="match status" value="1"/>
</dbReference>
<dbReference type="EC" id="2.4.1.-" evidence="11"/>
<dbReference type="AlphaFoldDB" id="A0AA39H704"/>
<evidence type="ECO:0000313" key="16">
    <source>
        <dbReference type="Proteomes" id="UP001175271"/>
    </source>
</evidence>
<accession>A0AA39H704</accession>
<dbReference type="Pfam" id="PF13733">
    <property type="entry name" value="Glyco_transf_7N"/>
    <property type="match status" value="1"/>
</dbReference>
<evidence type="ECO:0000256" key="11">
    <source>
        <dbReference type="RuleBase" id="RU368121"/>
    </source>
</evidence>
<evidence type="ECO:0000256" key="6">
    <source>
        <dbReference type="ARBA" id="ARBA00022692"/>
    </source>
</evidence>
<evidence type="ECO:0000256" key="8">
    <source>
        <dbReference type="ARBA" id="ARBA00022989"/>
    </source>
</evidence>
<dbReference type="Proteomes" id="UP001175271">
    <property type="component" value="Unassembled WGS sequence"/>
</dbReference>
<keyword evidence="5 11" id="KW-0808">Transferase</keyword>
<proteinExistence type="inferred from homology"/>
<dbReference type="PRINTS" id="PR02050">
    <property type="entry name" value="B14GALTRFASE"/>
</dbReference>
<evidence type="ECO:0000256" key="7">
    <source>
        <dbReference type="ARBA" id="ARBA00022968"/>
    </source>
</evidence>
<feature type="transmembrane region" description="Helical" evidence="11">
    <location>
        <begin position="356"/>
        <end position="376"/>
    </location>
</feature>
<reference evidence="15" key="1">
    <citation type="submission" date="2023-06" db="EMBL/GenBank/DDBJ databases">
        <title>Genomic analysis of the entomopathogenic nematode Steinernema hermaphroditum.</title>
        <authorList>
            <person name="Schwarz E.M."/>
            <person name="Heppert J.K."/>
            <person name="Baniya A."/>
            <person name="Schwartz H.T."/>
            <person name="Tan C.-H."/>
            <person name="Antoshechkin I."/>
            <person name="Sternberg P.W."/>
            <person name="Goodrich-Blair H."/>
            <person name="Dillman A.R."/>
        </authorList>
    </citation>
    <scope>NUCLEOTIDE SEQUENCE</scope>
    <source>
        <strain evidence="15">PS9179</strain>
        <tissue evidence="15">Whole animal</tissue>
    </source>
</reference>
<evidence type="ECO:0000256" key="2">
    <source>
        <dbReference type="ARBA" id="ARBA00004922"/>
    </source>
</evidence>
<comment type="caution">
    <text evidence="15">The sequence shown here is derived from an EMBL/GenBank/DDBJ whole genome shotgun (WGS) entry which is preliminary data.</text>
</comment>
<dbReference type="GO" id="GO:0006688">
    <property type="term" value="P:glycosphingolipid biosynthetic process"/>
    <property type="evidence" value="ECO:0007669"/>
    <property type="project" value="TreeGrafter"/>
</dbReference>
<evidence type="ECO:0000256" key="4">
    <source>
        <dbReference type="ARBA" id="ARBA00022676"/>
    </source>
</evidence>
<dbReference type="GO" id="GO:0016020">
    <property type="term" value="C:membrane"/>
    <property type="evidence" value="ECO:0007669"/>
    <property type="project" value="UniProtKB-SubCell"/>
</dbReference>
<dbReference type="InterPro" id="IPR003859">
    <property type="entry name" value="Galactosyl_T"/>
</dbReference>
<feature type="domain" description="Galactosyltransferase N-terminal" evidence="14">
    <location>
        <begin position="31"/>
        <end position="163"/>
    </location>
</feature>
<evidence type="ECO:0000259" key="14">
    <source>
        <dbReference type="Pfam" id="PF13733"/>
    </source>
</evidence>
<dbReference type="InterPro" id="IPR002656">
    <property type="entry name" value="Acyl_transf_3_dom"/>
</dbReference>
<dbReference type="GO" id="GO:0033842">
    <property type="term" value="F:N-acetyl-beta-glucosaminyl-derivative 4-beta-N-acetylgalactosaminyltransferase activity"/>
    <property type="evidence" value="ECO:0007669"/>
    <property type="project" value="TreeGrafter"/>
</dbReference>
<dbReference type="EMBL" id="JAUCMV010000004">
    <property type="protein sequence ID" value="KAK0400417.1"/>
    <property type="molecule type" value="Genomic_DNA"/>
</dbReference>
<dbReference type="GO" id="GO:0005975">
    <property type="term" value="P:carbohydrate metabolic process"/>
    <property type="evidence" value="ECO:0007669"/>
    <property type="project" value="InterPro"/>
</dbReference>
<evidence type="ECO:0000313" key="15">
    <source>
        <dbReference type="EMBL" id="KAK0400417.1"/>
    </source>
</evidence>
<dbReference type="InterPro" id="IPR029044">
    <property type="entry name" value="Nucleotide-diphossugar_trans"/>
</dbReference>
<keyword evidence="10 11" id="KW-0325">Glycoprotein</keyword>
<dbReference type="Pfam" id="PF01757">
    <property type="entry name" value="Acyl_transf_3"/>
    <property type="match status" value="1"/>
</dbReference>
<feature type="transmembrane region" description="Helical" evidence="11">
    <location>
        <begin position="295"/>
        <end position="312"/>
    </location>
</feature>
<keyword evidence="11" id="KW-0479">Metal-binding</keyword>
<comment type="cofactor">
    <cofactor evidence="11">
        <name>Mn(2+)</name>
        <dbReference type="ChEBI" id="CHEBI:29035"/>
    </cofactor>
</comment>
<dbReference type="GO" id="GO:0016747">
    <property type="term" value="F:acyltransferase activity, transferring groups other than amino-acyl groups"/>
    <property type="evidence" value="ECO:0007669"/>
    <property type="project" value="InterPro"/>
</dbReference>
<dbReference type="GO" id="GO:0005794">
    <property type="term" value="C:Golgi apparatus"/>
    <property type="evidence" value="ECO:0007669"/>
    <property type="project" value="TreeGrafter"/>
</dbReference>
<comment type="function">
    <text evidence="11">Catalyzes the transfer of galactose onto proteins or lipids.</text>
</comment>
<keyword evidence="8 11" id="KW-1133">Transmembrane helix</keyword>